<feature type="compositionally biased region" description="Polar residues" evidence="9">
    <location>
        <begin position="1"/>
        <end position="10"/>
    </location>
</feature>
<evidence type="ECO:0000256" key="9">
    <source>
        <dbReference type="SAM" id="MobiDB-lite"/>
    </source>
</evidence>
<keyword evidence="11" id="KW-1185">Reference proteome</keyword>
<feature type="region of interest" description="Disordered" evidence="9">
    <location>
        <begin position="833"/>
        <end position="908"/>
    </location>
</feature>
<feature type="compositionally biased region" description="Basic and acidic residues" evidence="9">
    <location>
        <begin position="590"/>
        <end position="607"/>
    </location>
</feature>
<comment type="caution">
    <text evidence="10">The sequence shown here is derived from an EMBL/GenBank/DDBJ whole genome shotgun (WGS) entry which is preliminary data.</text>
</comment>
<evidence type="ECO:0000256" key="6">
    <source>
        <dbReference type="ARBA" id="ARBA00023125"/>
    </source>
</evidence>
<feature type="compositionally biased region" description="Basic and acidic residues" evidence="9">
    <location>
        <begin position="70"/>
        <end position="80"/>
    </location>
</feature>
<name>A0AAD6SKT5_9AGAR</name>
<feature type="compositionally biased region" description="Basic residues" evidence="9">
    <location>
        <begin position="719"/>
        <end position="730"/>
    </location>
</feature>
<evidence type="ECO:0000256" key="7">
    <source>
        <dbReference type="ARBA" id="ARBA00023204"/>
    </source>
</evidence>
<feature type="compositionally biased region" description="Low complexity" evidence="9">
    <location>
        <begin position="246"/>
        <end position="267"/>
    </location>
</feature>
<feature type="compositionally biased region" description="Basic and acidic residues" evidence="9">
    <location>
        <begin position="291"/>
        <end position="307"/>
    </location>
</feature>
<feature type="compositionally biased region" description="Low complexity" evidence="9">
    <location>
        <begin position="29"/>
        <end position="42"/>
    </location>
</feature>
<feature type="compositionally biased region" description="Basic residues" evidence="9">
    <location>
        <begin position="12"/>
        <end position="28"/>
    </location>
</feature>
<dbReference type="GO" id="GO:0006338">
    <property type="term" value="P:chromatin remodeling"/>
    <property type="evidence" value="ECO:0007669"/>
    <property type="project" value="TreeGrafter"/>
</dbReference>
<evidence type="ECO:0000256" key="1">
    <source>
        <dbReference type="ARBA" id="ARBA00004123"/>
    </source>
</evidence>
<reference evidence="10" key="1">
    <citation type="submission" date="2023-03" db="EMBL/GenBank/DDBJ databases">
        <title>Massive genome expansion in bonnet fungi (Mycena s.s.) driven by repeated elements and novel gene families across ecological guilds.</title>
        <authorList>
            <consortium name="Lawrence Berkeley National Laboratory"/>
            <person name="Harder C.B."/>
            <person name="Miyauchi S."/>
            <person name="Viragh M."/>
            <person name="Kuo A."/>
            <person name="Thoen E."/>
            <person name="Andreopoulos B."/>
            <person name="Lu D."/>
            <person name="Skrede I."/>
            <person name="Drula E."/>
            <person name="Henrissat B."/>
            <person name="Morin E."/>
            <person name="Kohler A."/>
            <person name="Barry K."/>
            <person name="LaButti K."/>
            <person name="Morin E."/>
            <person name="Salamov A."/>
            <person name="Lipzen A."/>
            <person name="Mereny Z."/>
            <person name="Hegedus B."/>
            <person name="Baldrian P."/>
            <person name="Stursova M."/>
            <person name="Weitz H."/>
            <person name="Taylor A."/>
            <person name="Grigoriev I.V."/>
            <person name="Nagy L.G."/>
            <person name="Martin F."/>
            <person name="Kauserud H."/>
        </authorList>
    </citation>
    <scope>NUCLEOTIDE SEQUENCE</scope>
    <source>
        <strain evidence="10">CBHHK200</strain>
    </source>
</reference>
<dbReference type="AlphaFoldDB" id="A0AAD6SKT5"/>
<accession>A0AAD6SKT5</accession>
<keyword evidence="5" id="KW-0067">ATP-binding</keyword>
<keyword evidence="6" id="KW-0238">DNA-binding</keyword>
<feature type="compositionally biased region" description="Low complexity" evidence="9">
    <location>
        <begin position="874"/>
        <end position="883"/>
    </location>
</feature>
<dbReference type="GO" id="GO:0031490">
    <property type="term" value="F:chromatin DNA binding"/>
    <property type="evidence" value="ECO:0007669"/>
    <property type="project" value="TreeGrafter"/>
</dbReference>
<dbReference type="Proteomes" id="UP001218188">
    <property type="component" value="Unassembled WGS sequence"/>
</dbReference>
<dbReference type="GO" id="GO:0016787">
    <property type="term" value="F:hydrolase activity"/>
    <property type="evidence" value="ECO:0007669"/>
    <property type="project" value="UniProtKB-KW"/>
</dbReference>
<feature type="compositionally biased region" description="Basic and acidic residues" evidence="9">
    <location>
        <begin position="117"/>
        <end position="133"/>
    </location>
</feature>
<keyword evidence="3" id="KW-0227">DNA damage</keyword>
<feature type="compositionally biased region" description="Acidic residues" evidence="9">
    <location>
        <begin position="104"/>
        <end position="116"/>
    </location>
</feature>
<feature type="compositionally biased region" description="Acidic residues" evidence="9">
    <location>
        <begin position="705"/>
        <end position="716"/>
    </location>
</feature>
<evidence type="ECO:0000313" key="10">
    <source>
        <dbReference type="EMBL" id="KAJ7029132.1"/>
    </source>
</evidence>
<dbReference type="GO" id="GO:0006281">
    <property type="term" value="P:DNA repair"/>
    <property type="evidence" value="ECO:0007669"/>
    <property type="project" value="UniProtKB-KW"/>
</dbReference>
<dbReference type="SUPFAM" id="SSF81995">
    <property type="entry name" value="beta-sandwich domain of Sec23/24"/>
    <property type="match status" value="1"/>
</dbReference>
<dbReference type="GO" id="GO:0005721">
    <property type="term" value="C:pericentric heterochromatin"/>
    <property type="evidence" value="ECO:0007669"/>
    <property type="project" value="TreeGrafter"/>
</dbReference>
<evidence type="ECO:0000256" key="4">
    <source>
        <dbReference type="ARBA" id="ARBA00022801"/>
    </source>
</evidence>
<keyword evidence="7" id="KW-0234">DNA repair</keyword>
<dbReference type="EMBL" id="JARJCM010000104">
    <property type="protein sequence ID" value="KAJ7029132.1"/>
    <property type="molecule type" value="Genomic_DNA"/>
</dbReference>
<evidence type="ECO:0000256" key="8">
    <source>
        <dbReference type="ARBA" id="ARBA00023242"/>
    </source>
</evidence>
<feature type="compositionally biased region" description="Basic residues" evidence="9">
    <location>
        <begin position="43"/>
        <end position="55"/>
    </location>
</feature>
<keyword evidence="4" id="KW-0378">Hydrolase</keyword>
<organism evidence="10 11">
    <name type="scientific">Mycena alexandri</name>
    <dbReference type="NCBI Taxonomy" id="1745969"/>
    <lineage>
        <taxon>Eukaryota</taxon>
        <taxon>Fungi</taxon>
        <taxon>Dikarya</taxon>
        <taxon>Basidiomycota</taxon>
        <taxon>Agaricomycotina</taxon>
        <taxon>Agaricomycetes</taxon>
        <taxon>Agaricomycetidae</taxon>
        <taxon>Agaricales</taxon>
        <taxon>Marasmiineae</taxon>
        <taxon>Mycenaceae</taxon>
        <taxon>Mycena</taxon>
    </lineage>
</organism>
<feature type="compositionally biased region" description="Pro residues" evidence="9">
    <location>
        <begin position="220"/>
        <end position="245"/>
    </location>
</feature>
<sequence>MQRRSQTTAQARPRRGTAAKKTAAKKSRAAPSKSKPSAAAKSSKAKSKKAAVKKKAAAEGETDEPASESDGEKGAPREEETPTQDENDGPEIPREEGDKSVPPEDQDDEDGDDGDKTEDRSDGHKSPPRDDLPPNRTPTPPNRTPTPPNRTPTPPNRTPTPPNRMPTPPDRTPTPPNPSNPPNPAPNPPNPTPNPSNPPNPTPTPLNPTPTLNPTSTPSNPTPDAPTYPPIPYPPTAVPSNPTPVPSTSTPVPSNSTPVPVNPVANPGAGASVALDGASWRGRNPDAPTQPDRERERPPHVEMTDAEKNAAQLKRQLNADSKTAYEAAIADWDKTMDEKAEELSKIFDKTPQEIKKALRGKTNLARERAHNLQNAKVWKFAQEVNADRPVGSKLKAPELNKMLKEDGRFDDMTQEEQDVLLIEFEESRGLKKSGTRLNNAAAARDVTAFTKRIDKELNLLNKRTGAIGLCFDNYGVNRDSIGVGVTFDVLRKQTIQMISDGLERAVNKKIAMKYADYDDIPTEYGVELVGWPEEIEFLAPSVLGSVERLRPLYDALVAGTCRWEKMSASRLEAHKAEVAAKGTKKKKERRDKGLTREEAQELREKEVRKKKAKDDDEEVVGKRKKHSSMTPEELAEHLRTLNRDKKRRQRAKARGDPIPAPSRARKSARSKKSRDVLSDTSDEGDEEEWVPVTAKGGKKRKVPESDDESAEDEDEGEGRKKKGKAGKRRKVGGDEGAKGGGVKAKGKRGKKRKATEEDEESGEDEDEDEDEDESGKKKKKAKVAHSDSSDNDSVPSPPHSPLPFSAKPKKPYVAALNLAATNNRAALKKQAEIRHALSPLKPSGQGPCPLPKPAFKGTAVHGGGTASGGGGTGATPTPGASTSQLPKVLGLSQIDGYESGESSGSGGD</sequence>
<dbReference type="InterPro" id="IPR052131">
    <property type="entry name" value="ATRX_domain-containing"/>
</dbReference>
<feature type="compositionally biased region" description="Basic and acidic residues" evidence="9">
    <location>
        <begin position="91"/>
        <end position="102"/>
    </location>
</feature>
<dbReference type="GO" id="GO:0031297">
    <property type="term" value="P:replication fork processing"/>
    <property type="evidence" value="ECO:0007669"/>
    <property type="project" value="TreeGrafter"/>
</dbReference>
<evidence type="ECO:0000313" key="11">
    <source>
        <dbReference type="Proteomes" id="UP001218188"/>
    </source>
</evidence>
<gene>
    <name evidence="10" type="ORF">C8F04DRAFT_1265180</name>
</gene>
<feature type="compositionally biased region" description="Pro residues" evidence="9">
    <location>
        <begin position="135"/>
        <end position="208"/>
    </location>
</feature>
<proteinExistence type="predicted"/>
<dbReference type="PANTHER" id="PTHR46357:SF1">
    <property type="entry name" value="TRANSCRIPTIONAL REGULATOR ATRX"/>
    <property type="match status" value="1"/>
</dbReference>
<feature type="compositionally biased region" description="Acidic residues" evidence="9">
    <location>
        <begin position="756"/>
        <end position="773"/>
    </location>
</feature>
<keyword evidence="8" id="KW-0539">Nucleus</keyword>
<evidence type="ECO:0000256" key="3">
    <source>
        <dbReference type="ARBA" id="ARBA00022763"/>
    </source>
</evidence>
<feature type="compositionally biased region" description="Acidic residues" evidence="9">
    <location>
        <begin position="60"/>
        <end position="69"/>
    </location>
</feature>
<protein>
    <submittedName>
        <fullName evidence="10">Uncharacterized protein</fullName>
    </submittedName>
</protein>
<keyword evidence="2" id="KW-0547">Nucleotide-binding</keyword>
<feature type="compositionally biased region" description="Basic residues" evidence="9">
    <location>
        <begin position="744"/>
        <end position="753"/>
    </location>
</feature>
<feature type="compositionally biased region" description="Basic and acidic residues" evidence="9">
    <location>
        <begin position="634"/>
        <end position="643"/>
    </location>
</feature>
<evidence type="ECO:0000256" key="2">
    <source>
        <dbReference type="ARBA" id="ARBA00022741"/>
    </source>
</evidence>
<dbReference type="PRINTS" id="PR01217">
    <property type="entry name" value="PRICHEXTENSN"/>
</dbReference>
<comment type="subcellular location">
    <subcellularLocation>
        <location evidence="1">Nucleus</location>
    </subcellularLocation>
</comment>
<feature type="compositionally biased region" description="Acidic residues" evidence="9">
    <location>
        <begin position="680"/>
        <end position="689"/>
    </location>
</feature>
<evidence type="ECO:0000256" key="5">
    <source>
        <dbReference type="ARBA" id="ARBA00022840"/>
    </source>
</evidence>
<feature type="region of interest" description="Disordered" evidence="9">
    <location>
        <begin position="1"/>
        <end position="307"/>
    </location>
</feature>
<feature type="compositionally biased region" description="Basic residues" evidence="9">
    <location>
        <begin position="663"/>
        <end position="672"/>
    </location>
</feature>
<feature type="compositionally biased region" description="Gly residues" evidence="9">
    <location>
        <begin position="860"/>
        <end position="873"/>
    </location>
</feature>
<dbReference type="PANTHER" id="PTHR46357">
    <property type="entry name" value="TRANSCRIPTIONAL REGULATOR ATRX"/>
    <property type="match status" value="1"/>
</dbReference>
<feature type="region of interest" description="Disordered" evidence="9">
    <location>
        <begin position="575"/>
        <end position="807"/>
    </location>
</feature>
<dbReference type="GO" id="GO:0005634">
    <property type="term" value="C:nucleus"/>
    <property type="evidence" value="ECO:0007669"/>
    <property type="project" value="UniProtKB-SubCell"/>
</dbReference>
<feature type="compositionally biased region" description="Low complexity" evidence="9">
    <location>
        <begin position="209"/>
        <end position="219"/>
    </location>
</feature>
<dbReference type="GO" id="GO:0005524">
    <property type="term" value="F:ATP binding"/>
    <property type="evidence" value="ECO:0007669"/>
    <property type="project" value="UniProtKB-KW"/>
</dbReference>